<feature type="non-terminal residue" evidence="2">
    <location>
        <position position="138"/>
    </location>
</feature>
<reference evidence="3" key="1">
    <citation type="submission" date="2017-02" db="EMBL/GenBank/DDBJ databases">
        <authorList>
            <person name="Tafer H."/>
            <person name="Lopandic K."/>
        </authorList>
    </citation>
    <scope>NUCLEOTIDE SEQUENCE [LARGE SCALE GENOMIC DNA]</scope>
    <source>
        <strain evidence="3">CBS 366.77</strain>
    </source>
</reference>
<comment type="caution">
    <text evidence="2">The sequence shown here is derived from an EMBL/GenBank/DDBJ whole genome shotgun (WGS) entry which is preliminary data.</text>
</comment>
<protein>
    <submittedName>
        <fullName evidence="2">Uncharacterized protein</fullName>
    </submittedName>
</protein>
<evidence type="ECO:0000313" key="2">
    <source>
        <dbReference type="EMBL" id="RJE17272.1"/>
    </source>
</evidence>
<dbReference type="EMBL" id="MVGC01001264">
    <property type="protein sequence ID" value="RJE17272.1"/>
    <property type="molecule type" value="Genomic_DNA"/>
</dbReference>
<accession>A0A3A2Z2I0</accession>
<organism evidence="2 3">
    <name type="scientific">Aspergillus sclerotialis</name>
    <dbReference type="NCBI Taxonomy" id="2070753"/>
    <lineage>
        <taxon>Eukaryota</taxon>
        <taxon>Fungi</taxon>
        <taxon>Dikarya</taxon>
        <taxon>Ascomycota</taxon>
        <taxon>Pezizomycotina</taxon>
        <taxon>Eurotiomycetes</taxon>
        <taxon>Eurotiomycetidae</taxon>
        <taxon>Eurotiales</taxon>
        <taxon>Aspergillaceae</taxon>
        <taxon>Aspergillus</taxon>
        <taxon>Aspergillus subgen. Polypaecilum</taxon>
    </lineage>
</organism>
<feature type="compositionally biased region" description="Low complexity" evidence="1">
    <location>
        <begin position="10"/>
        <end position="21"/>
    </location>
</feature>
<evidence type="ECO:0000256" key="1">
    <source>
        <dbReference type="SAM" id="MobiDB-lite"/>
    </source>
</evidence>
<dbReference type="AlphaFoldDB" id="A0A3A2Z2I0"/>
<sequence>TSRPRRSRPRPASGPSGAPASYCSPSRCITPWATSGPARSWRSWPSRAARSRTSSTLRRSHPEAQPVRVPRRERGFSRENEDGGGSVNQRLSRSGGDSGSSSSSNVGENSNVGTNSRREKYTRTRGYSAPDENLLPLQ</sequence>
<name>A0A3A2Z2I0_9EURO</name>
<feature type="region of interest" description="Disordered" evidence="1">
    <location>
        <begin position="1"/>
        <end position="138"/>
    </location>
</feature>
<feature type="non-terminal residue" evidence="2">
    <location>
        <position position="1"/>
    </location>
</feature>
<proteinExistence type="predicted"/>
<feature type="compositionally biased region" description="Low complexity" evidence="1">
    <location>
        <begin position="37"/>
        <end position="57"/>
    </location>
</feature>
<evidence type="ECO:0000313" key="3">
    <source>
        <dbReference type="Proteomes" id="UP000266188"/>
    </source>
</evidence>
<dbReference type="Proteomes" id="UP000266188">
    <property type="component" value="Unassembled WGS sequence"/>
</dbReference>
<feature type="compositionally biased region" description="Basic and acidic residues" evidence="1">
    <location>
        <begin position="70"/>
        <end position="81"/>
    </location>
</feature>
<gene>
    <name evidence="2" type="ORF">PHISCL_10391</name>
</gene>
<feature type="compositionally biased region" description="Low complexity" evidence="1">
    <location>
        <begin position="92"/>
        <end position="115"/>
    </location>
</feature>
<keyword evidence="3" id="KW-1185">Reference proteome</keyword>